<gene>
    <name evidence="3" type="ORF">HNP49_002754</name>
</gene>
<reference evidence="3 4" key="1">
    <citation type="submission" date="2020-08" db="EMBL/GenBank/DDBJ databases">
        <title>Functional genomics of gut bacteria from endangered species of beetles.</title>
        <authorList>
            <person name="Carlos-Shanley C."/>
        </authorList>
    </citation>
    <scope>NUCLEOTIDE SEQUENCE [LARGE SCALE GENOMIC DNA]</scope>
    <source>
        <strain evidence="3 4">S00202</strain>
    </source>
</reference>
<evidence type="ECO:0000313" key="4">
    <source>
        <dbReference type="Proteomes" id="UP000557193"/>
    </source>
</evidence>
<dbReference type="Proteomes" id="UP000557193">
    <property type="component" value="Unassembled WGS sequence"/>
</dbReference>
<dbReference type="NCBIfam" id="NF003707">
    <property type="entry name" value="PRK05325.1-2"/>
    <property type="match status" value="1"/>
</dbReference>
<comment type="similarity">
    <text evidence="1">Belongs to the UPF0229 family.</text>
</comment>
<keyword evidence="4" id="KW-1185">Reference proteome</keyword>
<evidence type="ECO:0000313" key="3">
    <source>
        <dbReference type="EMBL" id="MBB6342572.1"/>
    </source>
</evidence>
<dbReference type="NCBIfam" id="NF003708">
    <property type="entry name" value="PRK05325.1-3"/>
    <property type="match status" value="1"/>
</dbReference>
<comment type="caution">
    <text evidence="3">The sequence shown here is derived from an EMBL/GenBank/DDBJ whole genome shotgun (WGS) entry which is preliminary data.</text>
</comment>
<name>A0A7X0ESI1_9PSED</name>
<dbReference type="InterPro" id="IPR006698">
    <property type="entry name" value="UPF0229"/>
</dbReference>
<evidence type="ECO:0000256" key="1">
    <source>
        <dbReference type="HAMAP-Rule" id="MF_01232"/>
    </source>
</evidence>
<protein>
    <recommendedName>
        <fullName evidence="1">UPF0229 protein HNP49_002754</fullName>
    </recommendedName>
</protein>
<dbReference type="Pfam" id="PF04285">
    <property type="entry name" value="DUF444"/>
    <property type="match status" value="1"/>
</dbReference>
<dbReference type="HAMAP" id="MF_01232">
    <property type="entry name" value="UPF0229"/>
    <property type="match status" value="1"/>
</dbReference>
<dbReference type="PANTHER" id="PTHR30510:SF2">
    <property type="entry name" value="UPF0229 PROTEIN YEAH"/>
    <property type="match status" value="1"/>
</dbReference>
<organism evidence="3 4">
    <name type="scientific">Pseudomonas fluvialis</name>
    <dbReference type="NCBI Taxonomy" id="1793966"/>
    <lineage>
        <taxon>Bacteria</taxon>
        <taxon>Pseudomonadati</taxon>
        <taxon>Pseudomonadota</taxon>
        <taxon>Gammaproteobacteria</taxon>
        <taxon>Pseudomonadales</taxon>
        <taxon>Pseudomonadaceae</taxon>
        <taxon>Pseudomonas</taxon>
    </lineage>
</organism>
<sequence length="423" mass="48419">MSYVIDRRLNGKNKSTVNRQRFLRRYREHIKKAVEDAVSRRSITDMEHGEQISIPGRDIDEPVLHHGRGGRQTQVHPGNKEFTSGEHISRPQGGAGGRGSGKASNSGEGMDEFVFQITQDEFLDFMFEDLALPNLVKRHLAGIDSFKTVRAGISNEGNPSRINIVRTLRSAHARRIALSGSSRGKLKLALTELDRLKNEEPDNLTDIAATEEEIARLRRRIDKVPFLDTFDLKYNLLSKQPNPTSKAVMFCIMDVSGSMTQATKDIAKRFFILLYLFLKRSYDKIEVVFIRHHTSAKEVDEEEFFYSRETGGTIVSSALKLMQEVMAERYPAHEWNIYGAQASDGDNWNDDSPVCREILLKQIMPFMQYFTYVEITPREHQALWFEYENVGEAFPDSFAQQQIVAAADIYPVFRELFQRRISA</sequence>
<dbReference type="RefSeq" id="WP_184684196.1">
    <property type="nucleotide sequence ID" value="NZ_JACHLL010000005.1"/>
</dbReference>
<accession>A0A7X0ESI1</accession>
<dbReference type="PANTHER" id="PTHR30510">
    <property type="entry name" value="UPF0229 PROTEIN YEAH"/>
    <property type="match status" value="1"/>
</dbReference>
<evidence type="ECO:0000256" key="2">
    <source>
        <dbReference type="SAM" id="MobiDB-lite"/>
    </source>
</evidence>
<feature type="region of interest" description="Disordered" evidence="2">
    <location>
        <begin position="57"/>
        <end position="107"/>
    </location>
</feature>
<proteinExistence type="inferred from homology"/>
<dbReference type="EMBL" id="JACHLL010000005">
    <property type="protein sequence ID" value="MBB6342572.1"/>
    <property type="molecule type" value="Genomic_DNA"/>
</dbReference>
<dbReference type="AlphaFoldDB" id="A0A7X0ESI1"/>